<keyword evidence="3" id="KW-1185">Reference proteome</keyword>
<feature type="domain" description="Transposase DDE" evidence="1">
    <location>
        <begin position="4"/>
        <end position="43"/>
    </location>
</feature>
<dbReference type="Proteomes" id="UP001165492">
    <property type="component" value="Unassembled WGS sequence"/>
</dbReference>
<reference evidence="2" key="1">
    <citation type="submission" date="2021-11" db="EMBL/GenBank/DDBJ databases">
        <title>Description of a new species Pelosinus isolated from the bottom sediments of Lake Baikal.</title>
        <authorList>
            <person name="Zakharyuk A."/>
        </authorList>
    </citation>
    <scope>NUCLEOTIDE SEQUENCE</scope>
    <source>
        <strain evidence="2">Bkl1</strain>
    </source>
</reference>
<protein>
    <recommendedName>
        <fullName evidence="1">Transposase DDE domain-containing protein</fullName>
    </recommendedName>
</protein>
<evidence type="ECO:0000259" key="1">
    <source>
        <dbReference type="Pfam" id="PF13751"/>
    </source>
</evidence>
<name>A0ABS8HTT9_9FIRM</name>
<comment type="caution">
    <text evidence="2">The sequence shown here is derived from an EMBL/GenBank/DDBJ whole genome shotgun (WGS) entry which is preliminary data.</text>
</comment>
<evidence type="ECO:0000313" key="3">
    <source>
        <dbReference type="Proteomes" id="UP001165492"/>
    </source>
</evidence>
<dbReference type="InterPro" id="IPR025668">
    <property type="entry name" value="Tnp_DDE_dom"/>
</dbReference>
<gene>
    <name evidence="2" type="ORF">LMF89_14180</name>
</gene>
<sequence length="97" mass="11418">MWSEGTFSVLKREHNLRRATKRGIYRIGEECLLSTLALNLKRIVKALGSMDGPFDYTIIYAKILVFLRKKLFVNRSNFPRSRSFAYKEHTPSFYLIQ</sequence>
<proteinExistence type="predicted"/>
<evidence type="ECO:0000313" key="2">
    <source>
        <dbReference type="EMBL" id="MCC5466495.1"/>
    </source>
</evidence>
<organism evidence="2 3">
    <name type="scientific">Pelosinus baikalensis</name>
    <dbReference type="NCBI Taxonomy" id="2892015"/>
    <lineage>
        <taxon>Bacteria</taxon>
        <taxon>Bacillati</taxon>
        <taxon>Bacillota</taxon>
        <taxon>Negativicutes</taxon>
        <taxon>Selenomonadales</taxon>
        <taxon>Sporomusaceae</taxon>
        <taxon>Pelosinus</taxon>
    </lineage>
</organism>
<accession>A0ABS8HTT9</accession>
<dbReference type="Pfam" id="PF13751">
    <property type="entry name" value="DDE_Tnp_1_6"/>
    <property type="match status" value="1"/>
</dbReference>
<dbReference type="EMBL" id="JAJHJB010000019">
    <property type="protein sequence ID" value="MCC5466495.1"/>
    <property type="molecule type" value="Genomic_DNA"/>
</dbReference>